<name>A0ABR2L0C4_9EUKA</name>
<evidence type="ECO:0008006" key="4">
    <source>
        <dbReference type="Google" id="ProtNLM"/>
    </source>
</evidence>
<sequence length="1815" mass="209177">MNKNQEIFIKSKNSDYLHEIVQKKDWETLIELASSRDAFSDLILNFFSNDECKPALKGMTEKQLFTLIDASPANVSNNILDRIESICDTDSKFTDIAVKLMKGVYTHGGDLSQSSIVKCLPINIIRIILDSRIPVTEFHFGSSRQEFFMHINSTLIPNSTKNFNYKNLKERDCTNGVFTYIQEELNSFPLSRRAVYKEVINALRDSFTYIEENDNLDYKQPFIREIIINPFINLIVRGLQDKVLDYKNDKEIIELLRGIFSDFYHSKYYRSCAAIPISTDLGNTAILNDAKIFEDCKVISPNYFYKVFKKAVELNEDNFIDSITRVFFTNCRIMHHVREMNDGVYDKLFNAAIEITVRELIERKSSENFERCCSYLKYNQIRTFNDFYIPRFDECLLFIKSVISMIFEKEQTLNVDVLAYPEICCYLLNTLNLNTANFPIPRNANTDVTFSLQTISSINHTALDLLDAEMRNKLVLGIIRHPTDSTKFSHIISSNNPTTLVNFICNFHSVQDIKLTLPEAKRNTLDKFGFREFQSAGNPKKACKMNLVEIFLQTLKFWENNDKSLFKDGYTSYFQFVRKILMESILTNDKDLKKEAIDVYYRFSELVSLIPTAKFINTRIQIASYTFLTPIAVIVGSELDNSFVEQYVKKFIQPFNAQSYQYILSQVVSQSHLNLNYFDDEKDQLDNQTDKIFKEIKIDEQMATATKLLLDCIKQNPVKNFSINYNHGIQEKFFISKTRILNAIKKKFDVCNPKILDVCCPLKTEYPLNITYNGPNLSPISIHEPEYKVSHLVFLELCRFIANEIKEYSPKMFKSNLTKSLIKIQNLIKDISKGTYDDFKYAFYLDQPTFDTLKKEYYNQSNIHINVLYSKPFFDFLNDINEDKKSIYNDESYEIIKNAFIAQFLNEEDYLQQKNKSPPKFNGFDISIQFKLHQNSFNIFNTIDYNQRVKDFKYQIYRNTNNMNQNLIAIVERMYNNTKLLGEQLFDDVFELDLSTHKSHELSSSQKSPFYKKNVHKCFIKVMDALNKCKAELFMNDFDSLERIQNFTEIRNYGSTSSSYTMLTHLLDLLINDFVSPNMTLNKTFKNEIVSYNDIYNFMVIVAKMASPNIGSLENLKKLCGLSEKTISQKVPNQTPELFDSIFRNGNIDQILLCMNSSLFCNDANNFYFYLLKEAGLLHSKEIINELINEVLNNEREVLDDFLVSLASCSIHPRFVGFPAPQSSLDFLKKIVNKSIYAKRAACANAVYYAIMCHTAAEQIPLKDIIEIIDSAHKKSPEEITAFFCIMINQEASLKKMNSLPALNDLMTDFALPHCYIINQSLCLNIPKEIGDLYYHCIEKIILSGLKSNKSHIYELTVTVLNEINVGPEIHQIISPFIEKGLNDIQPNDDNEAFLTYATSFTMKNPEFKGCFDSYCEALSKIKKHSFNTLKANTNLKNDLPYPEPFTKLEKCFSTIIDTIEKPFIEFKAEEEQEMISASQFCANLLPVLKKNRPAVARNVYLQLEAYASIFGDPLIKELVLLYKQDKKKESLSKFIVIITHHEELILKVPQSIRNIYSHLKSAFTTNHTIELSENLADSQGKIPLSMECAYELAKLISPDVLSHMPDSKSIENEDKVIEVLSNLGIFCKKNNEVIDESFESPKMEALPSFNNGEEQVQQHILSAPIPATGEGAYDGRTVRRLTKHYAVSKEDIKRQASGDINWATMNIGLSNLAEADNNESDFDESFQMECNIAVGEDSAADYDSVQDETVEECICLEASIPVNCEENEEGNVEDESLHDKEIENEESTDELPQESEGDDDLNQDQFNDAFDLFF</sequence>
<accession>A0ABR2L0C4</accession>
<feature type="compositionally biased region" description="Acidic residues" evidence="1">
    <location>
        <begin position="1766"/>
        <end position="1775"/>
    </location>
</feature>
<comment type="caution">
    <text evidence="2">The sequence shown here is derived from an EMBL/GenBank/DDBJ whole genome shotgun (WGS) entry which is preliminary data.</text>
</comment>
<gene>
    <name evidence="2" type="ORF">M9Y10_013584</name>
</gene>
<evidence type="ECO:0000313" key="2">
    <source>
        <dbReference type="EMBL" id="KAK8895700.1"/>
    </source>
</evidence>
<evidence type="ECO:0000256" key="1">
    <source>
        <dbReference type="SAM" id="MobiDB-lite"/>
    </source>
</evidence>
<dbReference type="EMBL" id="JAPFFF010000002">
    <property type="protein sequence ID" value="KAK8895700.1"/>
    <property type="molecule type" value="Genomic_DNA"/>
</dbReference>
<reference evidence="2 3" key="1">
    <citation type="submission" date="2024-04" db="EMBL/GenBank/DDBJ databases">
        <title>Tritrichomonas musculus Genome.</title>
        <authorList>
            <person name="Alves-Ferreira E."/>
            <person name="Grigg M."/>
            <person name="Lorenzi H."/>
            <person name="Galac M."/>
        </authorList>
    </citation>
    <scope>NUCLEOTIDE SEQUENCE [LARGE SCALE GENOMIC DNA]</scope>
    <source>
        <strain evidence="2 3">EAF2021</strain>
    </source>
</reference>
<keyword evidence="3" id="KW-1185">Reference proteome</keyword>
<evidence type="ECO:0000313" key="3">
    <source>
        <dbReference type="Proteomes" id="UP001470230"/>
    </source>
</evidence>
<protein>
    <recommendedName>
        <fullName evidence="4">HECT domain-containing protein</fullName>
    </recommendedName>
</protein>
<feature type="region of interest" description="Disordered" evidence="1">
    <location>
        <begin position="1766"/>
        <end position="1807"/>
    </location>
</feature>
<proteinExistence type="predicted"/>
<organism evidence="2 3">
    <name type="scientific">Tritrichomonas musculus</name>
    <dbReference type="NCBI Taxonomy" id="1915356"/>
    <lineage>
        <taxon>Eukaryota</taxon>
        <taxon>Metamonada</taxon>
        <taxon>Parabasalia</taxon>
        <taxon>Tritrichomonadida</taxon>
        <taxon>Tritrichomonadidae</taxon>
        <taxon>Tritrichomonas</taxon>
    </lineage>
</organism>
<feature type="compositionally biased region" description="Acidic residues" evidence="1">
    <location>
        <begin position="1783"/>
        <end position="1803"/>
    </location>
</feature>
<dbReference type="Proteomes" id="UP001470230">
    <property type="component" value="Unassembled WGS sequence"/>
</dbReference>